<feature type="domain" description="Tripartite ATP-independent periplasmic transporters DctQ component" evidence="10">
    <location>
        <begin position="23"/>
        <end position="138"/>
    </location>
</feature>
<proteinExistence type="inferred from homology"/>
<evidence type="ECO:0000256" key="4">
    <source>
        <dbReference type="ARBA" id="ARBA00022519"/>
    </source>
</evidence>
<dbReference type="PANTHER" id="PTHR35011:SF2">
    <property type="entry name" value="2,3-DIKETO-L-GULONATE TRAP TRANSPORTER SMALL PERMEASE PROTEIN YIAM"/>
    <property type="match status" value="1"/>
</dbReference>
<dbReference type="Proteomes" id="UP001549164">
    <property type="component" value="Unassembled WGS sequence"/>
</dbReference>
<evidence type="ECO:0000256" key="3">
    <source>
        <dbReference type="ARBA" id="ARBA00022475"/>
    </source>
</evidence>
<keyword evidence="3" id="KW-1003">Cell membrane</keyword>
<dbReference type="RefSeq" id="WP_354433948.1">
    <property type="nucleotide sequence ID" value="NZ_JBEPLY010000005.1"/>
</dbReference>
<evidence type="ECO:0000259" key="10">
    <source>
        <dbReference type="Pfam" id="PF04290"/>
    </source>
</evidence>
<dbReference type="EMBL" id="JBEPLY010000005">
    <property type="protein sequence ID" value="MET3599868.1"/>
    <property type="molecule type" value="Genomic_DNA"/>
</dbReference>
<comment type="caution">
    <text evidence="11">The sequence shown here is derived from an EMBL/GenBank/DDBJ whole genome shotgun (WGS) entry which is preliminary data.</text>
</comment>
<feature type="transmembrane region" description="Helical" evidence="9">
    <location>
        <begin position="86"/>
        <end position="107"/>
    </location>
</feature>
<comment type="function">
    <text evidence="9">Part of the tripartite ATP-independent periplasmic (TRAP) transport system.</text>
</comment>
<keyword evidence="7 9" id="KW-0472">Membrane</keyword>
<protein>
    <recommendedName>
        <fullName evidence="9">TRAP transporter small permease protein</fullName>
    </recommendedName>
</protein>
<evidence type="ECO:0000256" key="8">
    <source>
        <dbReference type="ARBA" id="ARBA00038436"/>
    </source>
</evidence>
<sequence length="177" mass="19517">MKTIRNYLLGGIEAVIAACLAVMLVTVFLNVVLRYAFNSGITLTEELSRLLFVWVVFLGAAAALFERAHLGVNTVILMMPRSARMACFVLANLLMLWASWLVLSGTWRQAEINLGTLTPVLGVSQSLYFLPVIIFMIISLGWFSFAVLRVLVGRVSDDELAGMSASEEADAEREMQP</sequence>
<dbReference type="InterPro" id="IPR055348">
    <property type="entry name" value="DctQ"/>
</dbReference>
<evidence type="ECO:0000313" key="12">
    <source>
        <dbReference type="Proteomes" id="UP001549164"/>
    </source>
</evidence>
<keyword evidence="12" id="KW-1185">Reference proteome</keyword>
<evidence type="ECO:0000256" key="9">
    <source>
        <dbReference type="RuleBase" id="RU369079"/>
    </source>
</evidence>
<evidence type="ECO:0000256" key="5">
    <source>
        <dbReference type="ARBA" id="ARBA00022692"/>
    </source>
</evidence>
<dbReference type="Pfam" id="PF04290">
    <property type="entry name" value="DctQ"/>
    <property type="match status" value="1"/>
</dbReference>
<keyword evidence="5 9" id="KW-0812">Transmembrane</keyword>
<keyword evidence="4 9" id="KW-0997">Cell inner membrane</keyword>
<evidence type="ECO:0000256" key="2">
    <source>
        <dbReference type="ARBA" id="ARBA00022448"/>
    </source>
</evidence>
<gene>
    <name evidence="11" type="ORF">ABID12_001808</name>
</gene>
<organism evidence="11 12">
    <name type="scientific">Martelella mangrovi</name>
    <dbReference type="NCBI Taxonomy" id="1397477"/>
    <lineage>
        <taxon>Bacteria</taxon>
        <taxon>Pseudomonadati</taxon>
        <taxon>Pseudomonadota</taxon>
        <taxon>Alphaproteobacteria</taxon>
        <taxon>Hyphomicrobiales</taxon>
        <taxon>Aurantimonadaceae</taxon>
        <taxon>Martelella</taxon>
    </lineage>
</organism>
<comment type="similarity">
    <text evidence="8 9">Belongs to the TRAP transporter small permease family.</text>
</comment>
<feature type="transmembrane region" description="Helical" evidence="9">
    <location>
        <begin position="127"/>
        <end position="148"/>
    </location>
</feature>
<keyword evidence="6 9" id="KW-1133">Transmembrane helix</keyword>
<dbReference type="InterPro" id="IPR007387">
    <property type="entry name" value="TRAP_DctQ"/>
</dbReference>
<keyword evidence="2 9" id="KW-0813">Transport</keyword>
<evidence type="ECO:0000256" key="7">
    <source>
        <dbReference type="ARBA" id="ARBA00023136"/>
    </source>
</evidence>
<evidence type="ECO:0000256" key="1">
    <source>
        <dbReference type="ARBA" id="ARBA00004429"/>
    </source>
</evidence>
<evidence type="ECO:0000256" key="6">
    <source>
        <dbReference type="ARBA" id="ARBA00022989"/>
    </source>
</evidence>
<feature type="transmembrane region" description="Helical" evidence="9">
    <location>
        <begin position="47"/>
        <end position="65"/>
    </location>
</feature>
<dbReference type="PANTHER" id="PTHR35011">
    <property type="entry name" value="2,3-DIKETO-L-GULONATE TRAP TRANSPORTER SMALL PERMEASE PROTEIN YIAM"/>
    <property type="match status" value="1"/>
</dbReference>
<name>A0ABV2IBR8_9HYPH</name>
<feature type="transmembrane region" description="Helical" evidence="9">
    <location>
        <begin position="7"/>
        <end position="35"/>
    </location>
</feature>
<evidence type="ECO:0000313" key="11">
    <source>
        <dbReference type="EMBL" id="MET3599868.1"/>
    </source>
</evidence>
<accession>A0ABV2IBR8</accession>
<comment type="subcellular location">
    <subcellularLocation>
        <location evidence="1 9">Cell inner membrane</location>
        <topology evidence="1 9">Multi-pass membrane protein</topology>
    </subcellularLocation>
</comment>
<comment type="subunit">
    <text evidence="9">The complex comprises the extracytoplasmic solute receptor protein and the two transmembrane proteins.</text>
</comment>
<reference evidence="11 12" key="1">
    <citation type="submission" date="2024-06" db="EMBL/GenBank/DDBJ databases">
        <title>Genomic Encyclopedia of Type Strains, Phase IV (KMG-IV): sequencing the most valuable type-strain genomes for metagenomic binning, comparative biology and taxonomic classification.</title>
        <authorList>
            <person name="Goeker M."/>
        </authorList>
    </citation>
    <scope>NUCLEOTIDE SEQUENCE [LARGE SCALE GENOMIC DNA]</scope>
    <source>
        <strain evidence="11 12">DSM 28102</strain>
    </source>
</reference>